<organism evidence="7 8">
    <name type="scientific">Aquibium carbonis</name>
    <dbReference type="NCBI Taxonomy" id="2495581"/>
    <lineage>
        <taxon>Bacteria</taxon>
        <taxon>Pseudomonadati</taxon>
        <taxon>Pseudomonadota</taxon>
        <taxon>Alphaproteobacteria</taxon>
        <taxon>Hyphomicrobiales</taxon>
        <taxon>Phyllobacteriaceae</taxon>
        <taxon>Aquibium</taxon>
    </lineage>
</organism>
<keyword evidence="8" id="KW-1185">Reference proteome</keyword>
<dbReference type="PANTHER" id="PTHR11360:SF284">
    <property type="entry name" value="EG:103B4.3 PROTEIN-RELATED"/>
    <property type="match status" value="1"/>
</dbReference>
<dbReference type="PROSITE" id="PS50850">
    <property type="entry name" value="MFS"/>
    <property type="match status" value="1"/>
</dbReference>
<keyword evidence="3 5" id="KW-0472">Membrane</keyword>
<feature type="transmembrane region" description="Helical" evidence="5">
    <location>
        <begin position="167"/>
        <end position="188"/>
    </location>
</feature>
<dbReference type="GO" id="GO:0022857">
    <property type="term" value="F:transmembrane transporter activity"/>
    <property type="evidence" value="ECO:0007669"/>
    <property type="project" value="InterPro"/>
</dbReference>
<feature type="transmembrane region" description="Helical" evidence="5">
    <location>
        <begin position="337"/>
        <end position="363"/>
    </location>
</feature>
<feature type="transmembrane region" description="Helical" evidence="5">
    <location>
        <begin position="38"/>
        <end position="59"/>
    </location>
</feature>
<dbReference type="InterPro" id="IPR020846">
    <property type="entry name" value="MFS_dom"/>
</dbReference>
<dbReference type="Gene3D" id="1.20.1250.20">
    <property type="entry name" value="MFS general substrate transporter like domains"/>
    <property type="match status" value="2"/>
</dbReference>
<evidence type="ECO:0000256" key="2">
    <source>
        <dbReference type="ARBA" id="ARBA00022989"/>
    </source>
</evidence>
<feature type="transmembrane region" description="Helical" evidence="5">
    <location>
        <begin position="244"/>
        <end position="268"/>
    </location>
</feature>
<dbReference type="OrthoDB" id="9796632at2"/>
<feature type="transmembrane region" description="Helical" evidence="5">
    <location>
        <begin position="375"/>
        <end position="394"/>
    </location>
</feature>
<evidence type="ECO:0000259" key="6">
    <source>
        <dbReference type="PROSITE" id="PS50850"/>
    </source>
</evidence>
<dbReference type="Proteomes" id="UP000278398">
    <property type="component" value="Unassembled WGS sequence"/>
</dbReference>
<feature type="transmembrane region" description="Helical" evidence="5">
    <location>
        <begin position="274"/>
        <end position="292"/>
    </location>
</feature>
<dbReference type="RefSeq" id="WP_126701280.1">
    <property type="nucleotide sequence ID" value="NZ_RWKW01000069.1"/>
</dbReference>
<keyword evidence="1 5" id="KW-0812">Transmembrane</keyword>
<evidence type="ECO:0000256" key="1">
    <source>
        <dbReference type="ARBA" id="ARBA00022692"/>
    </source>
</evidence>
<accession>A0A3S0AR07</accession>
<gene>
    <name evidence="7" type="ORF">EJC49_17790</name>
</gene>
<proteinExistence type="predicted"/>
<feature type="transmembrane region" description="Helical" evidence="5">
    <location>
        <begin position="131"/>
        <end position="155"/>
    </location>
</feature>
<dbReference type="EMBL" id="RWKW01000069">
    <property type="protein sequence ID" value="RST85030.1"/>
    <property type="molecule type" value="Genomic_DNA"/>
</dbReference>
<dbReference type="AlphaFoldDB" id="A0A3S0AR07"/>
<evidence type="ECO:0000313" key="7">
    <source>
        <dbReference type="EMBL" id="RST85030.1"/>
    </source>
</evidence>
<evidence type="ECO:0000313" key="8">
    <source>
        <dbReference type="Proteomes" id="UP000278398"/>
    </source>
</evidence>
<evidence type="ECO:0000256" key="4">
    <source>
        <dbReference type="SAM" id="MobiDB-lite"/>
    </source>
</evidence>
<dbReference type="InterPro" id="IPR050327">
    <property type="entry name" value="Proton-linked_MCT"/>
</dbReference>
<feature type="compositionally biased region" description="Low complexity" evidence="4">
    <location>
        <begin position="14"/>
        <end position="31"/>
    </location>
</feature>
<feature type="transmembrane region" description="Helical" evidence="5">
    <location>
        <begin position="400"/>
        <end position="421"/>
    </location>
</feature>
<feature type="transmembrane region" description="Helical" evidence="5">
    <location>
        <begin position="79"/>
        <end position="99"/>
    </location>
</feature>
<dbReference type="SUPFAM" id="SSF103473">
    <property type="entry name" value="MFS general substrate transporter"/>
    <property type="match status" value="1"/>
</dbReference>
<protein>
    <submittedName>
        <fullName evidence="7">MFS transporter</fullName>
    </submittedName>
</protein>
<feature type="domain" description="Major facilitator superfamily (MFS) profile" evidence="6">
    <location>
        <begin position="37"/>
        <end position="426"/>
    </location>
</feature>
<sequence length="440" mass="45036">MPIGKETGAPGQERAAASPHPASPAADARPDAAAGSPLRVAAMSGLLTGLGYGFVQMSVSALLKPIALDLSLSRSSVSAAISIGALLQGAVALFAGYAADRLNARGVVIAGTIVMAIGLLAMSSIEGPVGLYLVWGVLVAGGASCAFTVVMDRAVLLHSDDRRGISLAVRFTAVAVTTTLQMPVIVLLIETVGWRATCVIWAVLMLLTLPAAAFLFTARPREVGGSLLALSQSATLREAVRSPFYWALAFAYMATTGAASGVTVHAVAMLTDRGWSAMAAGSIVGALVLLSIPSRLVTGHFSDRQPARRLPRFLAAVLIVESVCFLADAGLQTGASLFVLLFAKGIATGVPTVLIVVIAITSFGKDSVGAIQGSLLFLIVPGTMAGPFLAGLAFDRTGSYASAIAFFGVVILLAGAILLFVRPLPVRHPADLREGAPGHG</sequence>
<comment type="caution">
    <text evidence="7">The sequence shown here is derived from an EMBL/GenBank/DDBJ whole genome shotgun (WGS) entry which is preliminary data.</text>
</comment>
<feature type="region of interest" description="Disordered" evidence="4">
    <location>
        <begin position="1"/>
        <end position="31"/>
    </location>
</feature>
<reference evidence="7 8" key="1">
    <citation type="submission" date="2018-12" db="EMBL/GenBank/DDBJ databases">
        <title>Mesorhizobium carbonis sp. nov., isolated from coal mine water.</title>
        <authorList>
            <person name="Xin W."/>
            <person name="Xu Z."/>
            <person name="Xiang F."/>
            <person name="Zhang J."/>
            <person name="Xi L."/>
            <person name="Liu J."/>
        </authorList>
    </citation>
    <scope>NUCLEOTIDE SEQUENCE [LARGE SCALE GENOMIC DNA]</scope>
    <source>
        <strain evidence="7 8">B2.3</strain>
    </source>
</reference>
<name>A0A3S0AR07_9HYPH</name>
<feature type="transmembrane region" description="Helical" evidence="5">
    <location>
        <begin position="106"/>
        <end position="125"/>
    </location>
</feature>
<feature type="transmembrane region" description="Helical" evidence="5">
    <location>
        <begin position="194"/>
        <end position="216"/>
    </location>
</feature>
<evidence type="ECO:0000256" key="3">
    <source>
        <dbReference type="ARBA" id="ARBA00023136"/>
    </source>
</evidence>
<dbReference type="InterPro" id="IPR011701">
    <property type="entry name" value="MFS"/>
</dbReference>
<keyword evidence="2 5" id="KW-1133">Transmembrane helix</keyword>
<dbReference type="InterPro" id="IPR036259">
    <property type="entry name" value="MFS_trans_sf"/>
</dbReference>
<evidence type="ECO:0000256" key="5">
    <source>
        <dbReference type="SAM" id="Phobius"/>
    </source>
</evidence>
<dbReference type="Pfam" id="PF07690">
    <property type="entry name" value="MFS_1"/>
    <property type="match status" value="1"/>
</dbReference>
<dbReference type="PANTHER" id="PTHR11360">
    <property type="entry name" value="MONOCARBOXYLATE TRANSPORTER"/>
    <property type="match status" value="1"/>
</dbReference>